<gene>
    <name evidence="2" type="ORF">I8Y00_001435</name>
</gene>
<dbReference type="RefSeq" id="WP_174349221.1">
    <property type="nucleotide sequence ID" value="NZ_JAAMQE010000001.1"/>
</dbReference>
<evidence type="ECO:0000313" key="2">
    <source>
        <dbReference type="EMBL" id="HAT1585110.1"/>
    </source>
</evidence>
<proteinExistence type="predicted"/>
<dbReference type="InterPro" id="IPR015943">
    <property type="entry name" value="WD40/YVTN_repeat-like_dom_sf"/>
</dbReference>
<dbReference type="EMBL" id="DACSDU010000004">
    <property type="protein sequence ID" value="HAT1585110.1"/>
    <property type="molecule type" value="Genomic_DNA"/>
</dbReference>
<sequence>MTIKILMQKSLCALAISLAFYTVSAFAKDFSEDQFPSQPLGHGVYELAYDAGKNAVYAASAPSFDKDKTAGVVFQLAADSLKINTRIATQRRPFAVALDEQNHILWLGNALDGSVTLLDTRTHKEVKTLQLADSENQAHVREVVLDKKHQRLYVSGIGSEGKGTLWVVDTQNQTLAQTLKGMDPVGFAVDEAGDKVYAVTGKGELITLDGKTSQAISRVQVDPSEAKHYFLNIALNTSKGVGFIADTNTADVLVVQLDAGKLVHRVPTPNSIAAVYNPARNEVYVTHRNARQISVIDASTYNLKHTIKTAAMPNSMVLSPDNKTLYVSVKQDEKVPQADYVLKLDLTQF</sequence>
<dbReference type="PANTHER" id="PTHR47197:SF3">
    <property type="entry name" value="DIHYDRO-HEME D1 DEHYDROGENASE"/>
    <property type="match status" value="1"/>
</dbReference>
<dbReference type="InterPro" id="IPR051200">
    <property type="entry name" value="Host-pathogen_enzymatic-act"/>
</dbReference>
<feature type="signal peptide" evidence="1">
    <location>
        <begin position="1"/>
        <end position="27"/>
    </location>
</feature>
<dbReference type="SUPFAM" id="SSF51004">
    <property type="entry name" value="C-terminal (heme d1) domain of cytochrome cd1-nitrite reductase"/>
    <property type="match status" value="1"/>
</dbReference>
<dbReference type="PANTHER" id="PTHR47197">
    <property type="entry name" value="PROTEIN NIRF"/>
    <property type="match status" value="1"/>
</dbReference>
<evidence type="ECO:0000256" key="1">
    <source>
        <dbReference type="SAM" id="SignalP"/>
    </source>
</evidence>
<reference evidence="2" key="1">
    <citation type="journal article" date="2018" name="Genome Biol.">
        <title>SKESA: strategic k-mer extension for scrupulous assemblies.</title>
        <authorList>
            <person name="Souvorov A."/>
            <person name="Agarwala R."/>
            <person name="Lipman D.J."/>
        </authorList>
    </citation>
    <scope>NUCLEOTIDE SEQUENCE</scope>
    <source>
        <strain evidence="2">YDC697-2</strain>
    </source>
</reference>
<protein>
    <submittedName>
        <fullName evidence="2">YncE family protein</fullName>
    </submittedName>
</protein>
<name>A0A8H9NTH2_9ENTR</name>
<feature type="chain" id="PRO_5034749179" evidence="1">
    <location>
        <begin position="28"/>
        <end position="349"/>
    </location>
</feature>
<keyword evidence="1" id="KW-0732">Signal</keyword>
<dbReference type="Proteomes" id="UP000864563">
    <property type="component" value="Unassembled WGS sequence"/>
</dbReference>
<reference evidence="2" key="2">
    <citation type="submission" date="2020-11" db="EMBL/GenBank/DDBJ databases">
        <authorList>
            <consortium name="NCBI Pathogen Detection Project"/>
        </authorList>
    </citation>
    <scope>NUCLEOTIDE SEQUENCE</scope>
    <source>
        <strain evidence="2">YDC697-2</strain>
    </source>
</reference>
<dbReference type="Gene3D" id="2.130.10.10">
    <property type="entry name" value="YVTN repeat-like/Quinoprotein amine dehydrogenase"/>
    <property type="match status" value="1"/>
</dbReference>
<comment type="caution">
    <text evidence="2">The sequence shown here is derived from an EMBL/GenBank/DDBJ whole genome shotgun (WGS) entry which is preliminary data.</text>
</comment>
<dbReference type="InterPro" id="IPR011048">
    <property type="entry name" value="Haem_d1_sf"/>
</dbReference>
<organism evidence="2">
    <name type="scientific">Citrobacter farmeri</name>
    <dbReference type="NCBI Taxonomy" id="67824"/>
    <lineage>
        <taxon>Bacteria</taxon>
        <taxon>Pseudomonadati</taxon>
        <taxon>Pseudomonadota</taxon>
        <taxon>Gammaproteobacteria</taxon>
        <taxon>Enterobacterales</taxon>
        <taxon>Enterobacteriaceae</taxon>
        <taxon>Citrobacter</taxon>
    </lineage>
</organism>
<dbReference type="AlphaFoldDB" id="A0A8H9NTH2"/>
<accession>A0A8H9NTH2</accession>